<protein>
    <recommendedName>
        <fullName evidence="3">DUF4595 domain-containing protein</fullName>
    </recommendedName>
</protein>
<dbReference type="RefSeq" id="WP_313994336.1">
    <property type="nucleotide sequence ID" value="NZ_JASJOR010000019.1"/>
</dbReference>
<dbReference type="EMBL" id="JASJOT010000004">
    <property type="protein sequence ID" value="MDJ1492888.1"/>
    <property type="molecule type" value="Genomic_DNA"/>
</dbReference>
<reference evidence="1 2" key="1">
    <citation type="submission" date="2023-05" db="EMBL/GenBank/DDBJ databases">
        <authorList>
            <person name="Zhang X."/>
        </authorList>
    </citation>
    <scope>NUCLEOTIDE SEQUENCE [LARGE SCALE GENOMIC DNA]</scope>
    <source>
        <strain evidence="1 2">DM2B3-1</strain>
    </source>
</reference>
<proteinExistence type="predicted"/>
<dbReference type="PROSITE" id="PS51257">
    <property type="entry name" value="PROKAR_LIPOPROTEIN"/>
    <property type="match status" value="1"/>
</dbReference>
<dbReference type="Proteomes" id="UP001228581">
    <property type="component" value="Unassembled WGS sequence"/>
</dbReference>
<evidence type="ECO:0008006" key="3">
    <source>
        <dbReference type="Google" id="ProtNLM"/>
    </source>
</evidence>
<sequence length="325" mass="37273">MIKHLIPCLFAGLLVVTSCKSDSDEAPTPEPEKTCKLVSIKSVVDGNSDTLISTNTYDANGWLITNEGKSKGNLQYRVTYTYNPEGFVTERRDTSSGYSSSVTRYEYIQGKLSKSTGNHTSIYNDEKYETTYNTDGTLARIIRNWTSPNGDGTFHNTMDTAWYNYTNGRLTEIRYMSSNYNIIQVNKVETDARGLITKVAHTDTNAAKYIYIYDTQGQLIRDEIYFGGLLYEYQTYEYDDKEIIDKFTDYTPKGQAVTEPTYGLKIHNVLRRERYQVENQTNKQIALHRFTYEYDEKGLPKKSTRYTKLGGDEANTVVTYTFDCQ</sequence>
<keyword evidence="2" id="KW-1185">Reference proteome</keyword>
<organism evidence="1 2">
    <name type="scientific">Xanthocytophaga flava</name>
    <dbReference type="NCBI Taxonomy" id="3048013"/>
    <lineage>
        <taxon>Bacteria</taxon>
        <taxon>Pseudomonadati</taxon>
        <taxon>Bacteroidota</taxon>
        <taxon>Cytophagia</taxon>
        <taxon>Cytophagales</taxon>
        <taxon>Rhodocytophagaceae</taxon>
        <taxon>Xanthocytophaga</taxon>
    </lineage>
</organism>
<evidence type="ECO:0000313" key="1">
    <source>
        <dbReference type="EMBL" id="MDJ1492888.1"/>
    </source>
</evidence>
<comment type="caution">
    <text evidence="1">The sequence shown here is derived from an EMBL/GenBank/DDBJ whole genome shotgun (WGS) entry which is preliminary data.</text>
</comment>
<evidence type="ECO:0000313" key="2">
    <source>
        <dbReference type="Proteomes" id="UP001228581"/>
    </source>
</evidence>
<gene>
    <name evidence="1" type="ORF">QNI19_08095</name>
</gene>
<name>A0ABT7CGN3_9BACT</name>
<accession>A0ABT7CGN3</accession>